<dbReference type="GO" id="GO:0005524">
    <property type="term" value="F:ATP binding"/>
    <property type="evidence" value="ECO:0007669"/>
    <property type="project" value="UniProtKB-UniRule"/>
</dbReference>
<keyword evidence="3" id="KW-0173">Coenzyme A biosynthesis</keyword>
<evidence type="ECO:0000313" key="5">
    <source>
        <dbReference type="EMBL" id="MBK0421463.1"/>
    </source>
</evidence>
<dbReference type="Proteomes" id="UP000618733">
    <property type="component" value="Unassembled WGS sequence"/>
</dbReference>
<dbReference type="SUPFAM" id="SSF52540">
    <property type="entry name" value="P-loop containing nucleoside triphosphate hydrolases"/>
    <property type="match status" value="1"/>
</dbReference>
<dbReference type="CDD" id="cd02022">
    <property type="entry name" value="DPCK"/>
    <property type="match status" value="1"/>
</dbReference>
<protein>
    <recommendedName>
        <fullName evidence="3 4">Dephospho-CoA kinase</fullName>
        <ecNumber evidence="3 4">2.7.1.24</ecNumber>
    </recommendedName>
    <alternativeName>
        <fullName evidence="3">Dephosphocoenzyme A kinase</fullName>
    </alternativeName>
</protein>
<accession>A0A934QBN9</accession>
<dbReference type="Pfam" id="PF01121">
    <property type="entry name" value="CoaE"/>
    <property type="match status" value="1"/>
</dbReference>
<dbReference type="PANTHER" id="PTHR10695">
    <property type="entry name" value="DEPHOSPHO-COA KINASE-RELATED"/>
    <property type="match status" value="1"/>
</dbReference>
<reference evidence="5" key="1">
    <citation type="submission" date="2020-12" db="EMBL/GenBank/DDBJ databases">
        <title>Leucobacter sp. CAS2, isolated from Chromium sludge.</title>
        <authorList>
            <person name="Xu Z."/>
        </authorList>
    </citation>
    <scope>NUCLEOTIDE SEQUENCE</scope>
    <source>
        <strain evidence="5">CSA2</strain>
    </source>
</reference>
<dbReference type="HAMAP" id="MF_00376">
    <property type="entry name" value="Dephospho_CoA_kinase"/>
    <property type="match status" value="1"/>
</dbReference>
<dbReference type="GO" id="GO:0015937">
    <property type="term" value="P:coenzyme A biosynthetic process"/>
    <property type="evidence" value="ECO:0007669"/>
    <property type="project" value="UniProtKB-UniRule"/>
</dbReference>
<comment type="caution">
    <text evidence="5">The sequence shown here is derived from an EMBL/GenBank/DDBJ whole genome shotgun (WGS) entry which is preliminary data.</text>
</comment>
<comment type="catalytic activity">
    <reaction evidence="3">
        <text>3'-dephospho-CoA + ATP = ADP + CoA + H(+)</text>
        <dbReference type="Rhea" id="RHEA:18245"/>
        <dbReference type="ChEBI" id="CHEBI:15378"/>
        <dbReference type="ChEBI" id="CHEBI:30616"/>
        <dbReference type="ChEBI" id="CHEBI:57287"/>
        <dbReference type="ChEBI" id="CHEBI:57328"/>
        <dbReference type="ChEBI" id="CHEBI:456216"/>
        <dbReference type="EC" id="2.7.1.24"/>
    </reaction>
</comment>
<keyword evidence="3 5" id="KW-0418">Kinase</keyword>
<evidence type="ECO:0000313" key="6">
    <source>
        <dbReference type="Proteomes" id="UP000618733"/>
    </source>
</evidence>
<dbReference type="EMBL" id="JAEHOI010000004">
    <property type="protein sequence ID" value="MBK0421463.1"/>
    <property type="molecule type" value="Genomic_DNA"/>
</dbReference>
<dbReference type="RefSeq" id="WP_200131674.1">
    <property type="nucleotide sequence ID" value="NZ_JAEHOI010000004.1"/>
</dbReference>
<dbReference type="GO" id="GO:0004140">
    <property type="term" value="F:dephospho-CoA kinase activity"/>
    <property type="evidence" value="ECO:0007669"/>
    <property type="project" value="UniProtKB-UniRule"/>
</dbReference>
<name>A0A934QBN9_9MICO</name>
<sequence>MTVIGLTGGIAAGKSTIGRRLEQLGAVRIDADQLARDAVAAGTPGLSAVVARFGRGVLRSDGSLDRPALGEIVFGDPSALADLNAIVHPEVRRLSEARIADARSDDADAVIVYEIPLLVEAARDQEFDWVVTAEAPAETRVARMVEYRGMTESAARDRIASQADEAERRAIADVVVDTSGSEADTIAQADALWRRIAGERRERVGGS</sequence>
<dbReference type="InterPro" id="IPR027417">
    <property type="entry name" value="P-loop_NTPase"/>
</dbReference>
<comment type="pathway">
    <text evidence="3">Cofactor biosynthesis; coenzyme A biosynthesis; CoA from (R)-pantothenate: step 5/5.</text>
</comment>
<organism evidence="5 6">
    <name type="scientific">Leucobacter edaphi</name>
    <dbReference type="NCBI Taxonomy" id="2796472"/>
    <lineage>
        <taxon>Bacteria</taxon>
        <taxon>Bacillati</taxon>
        <taxon>Actinomycetota</taxon>
        <taxon>Actinomycetes</taxon>
        <taxon>Micrococcales</taxon>
        <taxon>Microbacteriaceae</taxon>
        <taxon>Leucobacter</taxon>
    </lineage>
</organism>
<feature type="binding site" evidence="3">
    <location>
        <begin position="11"/>
        <end position="16"/>
    </location>
    <ligand>
        <name>ATP</name>
        <dbReference type="ChEBI" id="CHEBI:30616"/>
    </ligand>
</feature>
<dbReference type="AlphaFoldDB" id="A0A934QBN9"/>
<gene>
    <name evidence="3" type="primary">coaE</name>
    <name evidence="5" type="ORF">JD292_05175</name>
</gene>
<dbReference type="NCBIfam" id="TIGR00152">
    <property type="entry name" value="dephospho-CoA kinase"/>
    <property type="match status" value="1"/>
</dbReference>
<comment type="function">
    <text evidence="3">Catalyzes the phosphorylation of the 3'-hydroxyl group of dephosphocoenzyme A to form coenzyme A.</text>
</comment>
<keyword evidence="1 3" id="KW-0547">Nucleotide-binding</keyword>
<keyword evidence="6" id="KW-1185">Reference proteome</keyword>
<comment type="subcellular location">
    <subcellularLocation>
        <location evidence="3">Cytoplasm</location>
    </subcellularLocation>
</comment>
<dbReference type="Gene3D" id="3.40.50.300">
    <property type="entry name" value="P-loop containing nucleotide triphosphate hydrolases"/>
    <property type="match status" value="1"/>
</dbReference>
<keyword evidence="2 3" id="KW-0067">ATP-binding</keyword>
<proteinExistence type="inferred from homology"/>
<dbReference type="EC" id="2.7.1.24" evidence="3 4"/>
<evidence type="ECO:0000256" key="1">
    <source>
        <dbReference type="ARBA" id="ARBA00022741"/>
    </source>
</evidence>
<dbReference type="PROSITE" id="PS51219">
    <property type="entry name" value="DPCK"/>
    <property type="match status" value="1"/>
</dbReference>
<evidence type="ECO:0000256" key="4">
    <source>
        <dbReference type="NCBIfam" id="TIGR00152"/>
    </source>
</evidence>
<keyword evidence="3" id="KW-0963">Cytoplasm</keyword>
<dbReference type="InterPro" id="IPR001977">
    <property type="entry name" value="Depp_CoAkinase"/>
</dbReference>
<comment type="similarity">
    <text evidence="3">Belongs to the CoaE family.</text>
</comment>
<evidence type="ECO:0000256" key="3">
    <source>
        <dbReference type="HAMAP-Rule" id="MF_00376"/>
    </source>
</evidence>
<dbReference type="PANTHER" id="PTHR10695:SF46">
    <property type="entry name" value="BIFUNCTIONAL COENZYME A SYNTHASE-RELATED"/>
    <property type="match status" value="1"/>
</dbReference>
<dbReference type="GO" id="GO:0005737">
    <property type="term" value="C:cytoplasm"/>
    <property type="evidence" value="ECO:0007669"/>
    <property type="project" value="UniProtKB-SubCell"/>
</dbReference>
<evidence type="ECO:0000256" key="2">
    <source>
        <dbReference type="ARBA" id="ARBA00022840"/>
    </source>
</evidence>
<dbReference type="NCBIfam" id="NF002879">
    <property type="entry name" value="PRK03333.1"/>
    <property type="match status" value="1"/>
</dbReference>
<keyword evidence="3 5" id="KW-0808">Transferase</keyword>